<dbReference type="AlphaFoldDB" id="A0A811PXR6"/>
<evidence type="ECO:0000313" key="3">
    <source>
        <dbReference type="Proteomes" id="UP000604825"/>
    </source>
</evidence>
<comment type="caution">
    <text evidence="2">The sequence shown here is derived from an EMBL/GenBank/DDBJ whole genome shotgun (WGS) entry which is preliminary data.</text>
</comment>
<sequence>MKTVVVLFVLVLTLIGGAAAGKKMAEAKKVQEDTCKKFCLDKKLKEPACKESCALNQRFKTVSIENSQCSLKCSEQHGLGSTATRSCEEGCTKKYEAEAAEVTASCDAVCSKVKDPHGIEKCKEICTPALILKALEEAFQRALQ</sequence>
<keyword evidence="3" id="KW-1185">Reference proteome</keyword>
<dbReference type="Proteomes" id="UP000604825">
    <property type="component" value="Unassembled WGS sequence"/>
</dbReference>
<dbReference type="EMBL" id="CAJGYO010000007">
    <property type="protein sequence ID" value="CAD6248198.1"/>
    <property type="molecule type" value="Genomic_DNA"/>
</dbReference>
<organism evidence="2 3">
    <name type="scientific">Miscanthus lutarioriparius</name>
    <dbReference type="NCBI Taxonomy" id="422564"/>
    <lineage>
        <taxon>Eukaryota</taxon>
        <taxon>Viridiplantae</taxon>
        <taxon>Streptophyta</taxon>
        <taxon>Embryophyta</taxon>
        <taxon>Tracheophyta</taxon>
        <taxon>Spermatophyta</taxon>
        <taxon>Magnoliopsida</taxon>
        <taxon>Liliopsida</taxon>
        <taxon>Poales</taxon>
        <taxon>Poaceae</taxon>
        <taxon>PACMAD clade</taxon>
        <taxon>Panicoideae</taxon>
        <taxon>Andropogonodae</taxon>
        <taxon>Andropogoneae</taxon>
        <taxon>Saccharinae</taxon>
        <taxon>Miscanthus</taxon>
    </lineage>
</organism>
<reference evidence="2" key="1">
    <citation type="submission" date="2020-10" db="EMBL/GenBank/DDBJ databases">
        <authorList>
            <person name="Han B."/>
            <person name="Lu T."/>
            <person name="Zhao Q."/>
            <person name="Huang X."/>
            <person name="Zhao Y."/>
        </authorList>
    </citation>
    <scope>NUCLEOTIDE SEQUENCE</scope>
</reference>
<feature type="chain" id="PRO_5032351193" evidence="1">
    <location>
        <begin position="21"/>
        <end position="144"/>
    </location>
</feature>
<gene>
    <name evidence="2" type="ORF">NCGR_LOCUS32354</name>
</gene>
<evidence type="ECO:0000313" key="2">
    <source>
        <dbReference type="EMBL" id="CAD6248198.1"/>
    </source>
</evidence>
<accession>A0A811PXR6</accession>
<name>A0A811PXR6_9POAL</name>
<evidence type="ECO:0000256" key="1">
    <source>
        <dbReference type="SAM" id="SignalP"/>
    </source>
</evidence>
<feature type="signal peptide" evidence="1">
    <location>
        <begin position="1"/>
        <end position="20"/>
    </location>
</feature>
<protein>
    <submittedName>
        <fullName evidence="2">Uncharacterized protein</fullName>
    </submittedName>
</protein>
<keyword evidence="1" id="KW-0732">Signal</keyword>
<proteinExistence type="predicted"/>